<dbReference type="Gene3D" id="3.90.550.10">
    <property type="entry name" value="Spore Coat Polysaccharide Biosynthesis Protein SpsA, Chain A"/>
    <property type="match status" value="1"/>
</dbReference>
<dbReference type="CDD" id="cd06433">
    <property type="entry name" value="GT_2_WfgS_like"/>
    <property type="match status" value="1"/>
</dbReference>
<evidence type="ECO:0000313" key="2">
    <source>
        <dbReference type="EMBL" id="MBU9725171.1"/>
    </source>
</evidence>
<dbReference type="Gene3D" id="2.130.10.10">
    <property type="entry name" value="YVTN repeat-like/Quinoprotein amine dehydrogenase"/>
    <property type="match status" value="1"/>
</dbReference>
<dbReference type="InterPro" id="IPR015943">
    <property type="entry name" value="WD40/YVTN_repeat-like_dom_sf"/>
</dbReference>
<comment type="caution">
    <text evidence="2">The sequence shown here is derived from an EMBL/GenBank/DDBJ whole genome shotgun (WGS) entry which is preliminary data.</text>
</comment>
<gene>
    <name evidence="2" type="ORF">KTH90_04000</name>
</gene>
<evidence type="ECO:0000259" key="1">
    <source>
        <dbReference type="Pfam" id="PF00535"/>
    </source>
</evidence>
<dbReference type="InterPro" id="IPR001173">
    <property type="entry name" value="Glyco_trans_2-like"/>
</dbReference>
<protein>
    <submittedName>
        <fullName evidence="2">Glycosyltransferase</fullName>
    </submittedName>
</protein>
<dbReference type="PANTHER" id="PTHR22916">
    <property type="entry name" value="GLYCOSYLTRANSFERASE"/>
    <property type="match status" value="1"/>
</dbReference>
<dbReference type="InterPro" id="IPR029044">
    <property type="entry name" value="Nucleotide-diphossugar_trans"/>
</dbReference>
<proteinExistence type="predicted"/>
<keyword evidence="3" id="KW-1185">Reference proteome</keyword>
<dbReference type="Pfam" id="PF00535">
    <property type="entry name" value="Glycos_transf_2"/>
    <property type="match status" value="1"/>
</dbReference>
<dbReference type="EMBL" id="JAHQCX010000002">
    <property type="protein sequence ID" value="MBU9725171.1"/>
    <property type="molecule type" value="Genomic_DNA"/>
</dbReference>
<dbReference type="Proteomes" id="UP001314681">
    <property type="component" value="Unassembled WGS sequence"/>
</dbReference>
<feature type="domain" description="Glycosyltransferase 2-like" evidence="1">
    <location>
        <begin position="4"/>
        <end position="115"/>
    </location>
</feature>
<organism evidence="2 3">
    <name type="scientific">Diplocloster modestus</name>
    <dbReference type="NCBI Taxonomy" id="2850322"/>
    <lineage>
        <taxon>Bacteria</taxon>
        <taxon>Bacillati</taxon>
        <taxon>Bacillota</taxon>
        <taxon>Clostridia</taxon>
        <taxon>Lachnospirales</taxon>
        <taxon>Lachnospiraceae</taxon>
        <taxon>Diplocloster</taxon>
    </lineage>
</organism>
<dbReference type="SUPFAM" id="SSF82171">
    <property type="entry name" value="DPP6 N-terminal domain-like"/>
    <property type="match status" value="1"/>
</dbReference>
<sequence length="691" mass="81164">MLFSIITVCYNSEKTIEQTVQSIVNQTYQNYEHIIIDGGSTDSTISIIHKYDSAYNGRLRLYSEKDNGIYDAMNKGIGITHGEIVGIINSDDWYAPDALEKVADIYKKTTEKYCIITGDLVRTDYNGRELFCQKHTEISVKGLTRGMQLQHPAVFVSKSVYESVGAFDLSYRFLADYDFIWRCFASEKVKFLFTHTITSYMREGGASDTLKLKNIWIRTAERYRLRSKYIGTSKAFLTSCKFFITEMLKQLLKKILSKRIRDVYYRLKYKGKKSIKRFIQLVNDDLRKFPWIRDKIIWFILTARYFIYAGINLIKRNKTGYLTSGKRLTPAGEHCFFGYYDKSPYSADGKYLIYHRIRSDKSPGIGEKADICIQNLITGKRKVLGQTLAWNLQQGAMLRYLNNHTVVWNDFRNGQYCAVVHSFADKKEYTIPEPLYDINEQGNTALTLEFERLNYDAEGYGYIQKQTKEFPNAAVIKRIDLNDFRTEIIIDSKELSRIYPLKHKPISFEYFNHLKFNPSGNRFLFIYRYVYNGKRFSRLFSSDLSGKDIHLLADENMVSHFTWKNDKELLVWCRKNQRDAYYLIEDSDLTNWKQIGADYLTCDGHPTYHPQQPEWFITDTYPDYARLRHLFLFNEHDNRKIEIANFTAPIKYDGPRRCDFHPRFNFDCQKVCIDSIHEGFRGIYEINCNKG</sequence>
<dbReference type="SUPFAM" id="SSF53448">
    <property type="entry name" value="Nucleotide-diphospho-sugar transferases"/>
    <property type="match status" value="1"/>
</dbReference>
<reference evidence="2 3" key="1">
    <citation type="submission" date="2021-06" db="EMBL/GenBank/DDBJ databases">
        <title>Description of novel taxa of the family Lachnospiraceae.</title>
        <authorList>
            <person name="Chaplin A.V."/>
            <person name="Sokolova S.R."/>
            <person name="Pikina A.P."/>
            <person name="Korzhanova M."/>
            <person name="Belova V."/>
            <person name="Korostin D."/>
            <person name="Efimov B.A."/>
        </authorList>
    </citation>
    <scope>NUCLEOTIDE SEQUENCE [LARGE SCALE GENOMIC DNA]</scope>
    <source>
        <strain evidence="2 3">ASD4241</strain>
    </source>
</reference>
<evidence type="ECO:0000313" key="3">
    <source>
        <dbReference type="Proteomes" id="UP001314681"/>
    </source>
</evidence>
<name>A0ABS6K3W6_9FIRM</name>
<accession>A0ABS6K3W6</accession>
<dbReference type="RefSeq" id="WP_238726284.1">
    <property type="nucleotide sequence ID" value="NZ_JAHQCX010000002.1"/>
</dbReference>
<dbReference type="PANTHER" id="PTHR22916:SF3">
    <property type="entry name" value="UDP-GLCNAC:BETAGAL BETA-1,3-N-ACETYLGLUCOSAMINYLTRANSFERASE-LIKE PROTEIN 1"/>
    <property type="match status" value="1"/>
</dbReference>